<protein>
    <submittedName>
        <fullName evidence="2">Uncharacterized protein</fullName>
    </submittedName>
</protein>
<keyword evidence="3" id="KW-1185">Reference proteome</keyword>
<evidence type="ECO:0000256" key="1">
    <source>
        <dbReference type="SAM" id="SignalP"/>
    </source>
</evidence>
<comment type="caution">
    <text evidence="2">The sequence shown here is derived from an EMBL/GenBank/DDBJ whole genome shotgun (WGS) entry which is preliminary data.</text>
</comment>
<evidence type="ECO:0000313" key="3">
    <source>
        <dbReference type="Proteomes" id="UP000828390"/>
    </source>
</evidence>
<dbReference type="Proteomes" id="UP000828390">
    <property type="component" value="Unassembled WGS sequence"/>
</dbReference>
<sequence>MRRHLSWRLIWIQTVCKGLQNLVPVLKELKPTWSGLSDIKWQLFTLSHHQVDPLIAVHEVLPAPDHAHLAYVHHLRVIWAPWNVK</sequence>
<evidence type="ECO:0000313" key="2">
    <source>
        <dbReference type="EMBL" id="KAH3805176.1"/>
    </source>
</evidence>
<feature type="signal peptide" evidence="1">
    <location>
        <begin position="1"/>
        <end position="18"/>
    </location>
</feature>
<keyword evidence="1" id="KW-0732">Signal</keyword>
<name>A0A9D4J9T6_DREPO</name>
<gene>
    <name evidence="2" type="ORF">DPMN_133472</name>
</gene>
<dbReference type="AlphaFoldDB" id="A0A9D4J9T6"/>
<organism evidence="2 3">
    <name type="scientific">Dreissena polymorpha</name>
    <name type="common">Zebra mussel</name>
    <name type="synonym">Mytilus polymorpha</name>
    <dbReference type="NCBI Taxonomy" id="45954"/>
    <lineage>
        <taxon>Eukaryota</taxon>
        <taxon>Metazoa</taxon>
        <taxon>Spiralia</taxon>
        <taxon>Lophotrochozoa</taxon>
        <taxon>Mollusca</taxon>
        <taxon>Bivalvia</taxon>
        <taxon>Autobranchia</taxon>
        <taxon>Heteroconchia</taxon>
        <taxon>Euheterodonta</taxon>
        <taxon>Imparidentia</taxon>
        <taxon>Neoheterodontei</taxon>
        <taxon>Myida</taxon>
        <taxon>Dreissenoidea</taxon>
        <taxon>Dreissenidae</taxon>
        <taxon>Dreissena</taxon>
    </lineage>
</organism>
<reference evidence="2" key="2">
    <citation type="submission" date="2020-11" db="EMBL/GenBank/DDBJ databases">
        <authorList>
            <person name="McCartney M.A."/>
            <person name="Auch B."/>
            <person name="Kono T."/>
            <person name="Mallez S."/>
            <person name="Becker A."/>
            <person name="Gohl D.M."/>
            <person name="Silverstein K.A.T."/>
            <person name="Koren S."/>
            <person name="Bechman K.B."/>
            <person name="Herman A."/>
            <person name="Abrahante J.E."/>
            <person name="Garbe J."/>
        </authorList>
    </citation>
    <scope>NUCLEOTIDE SEQUENCE</scope>
    <source>
        <strain evidence="2">Duluth1</strain>
        <tissue evidence="2">Whole animal</tissue>
    </source>
</reference>
<reference evidence="2" key="1">
    <citation type="journal article" date="2019" name="bioRxiv">
        <title>The Genome of the Zebra Mussel, Dreissena polymorpha: A Resource for Invasive Species Research.</title>
        <authorList>
            <person name="McCartney M.A."/>
            <person name="Auch B."/>
            <person name="Kono T."/>
            <person name="Mallez S."/>
            <person name="Zhang Y."/>
            <person name="Obille A."/>
            <person name="Becker A."/>
            <person name="Abrahante J.E."/>
            <person name="Garbe J."/>
            <person name="Badalamenti J.P."/>
            <person name="Herman A."/>
            <person name="Mangelson H."/>
            <person name="Liachko I."/>
            <person name="Sullivan S."/>
            <person name="Sone E.D."/>
            <person name="Koren S."/>
            <person name="Silverstein K.A.T."/>
            <person name="Beckman K.B."/>
            <person name="Gohl D.M."/>
        </authorList>
    </citation>
    <scope>NUCLEOTIDE SEQUENCE</scope>
    <source>
        <strain evidence="2">Duluth1</strain>
        <tissue evidence="2">Whole animal</tissue>
    </source>
</reference>
<dbReference type="EMBL" id="JAIWYP010000006">
    <property type="protein sequence ID" value="KAH3805176.1"/>
    <property type="molecule type" value="Genomic_DNA"/>
</dbReference>
<proteinExistence type="predicted"/>
<accession>A0A9D4J9T6</accession>
<feature type="chain" id="PRO_5039591532" evidence="1">
    <location>
        <begin position="19"/>
        <end position="85"/>
    </location>
</feature>